<evidence type="ECO:0000259" key="4">
    <source>
        <dbReference type="Pfam" id="PF14768"/>
    </source>
</evidence>
<dbReference type="InterPro" id="IPR028159">
    <property type="entry name" value="RPA_interact_C_dom"/>
</dbReference>
<evidence type="ECO:0000256" key="3">
    <source>
        <dbReference type="ARBA" id="ARBA00022833"/>
    </source>
</evidence>
<evidence type="ECO:0000256" key="1">
    <source>
        <dbReference type="ARBA" id="ARBA00022723"/>
    </source>
</evidence>
<proteinExistence type="predicted"/>
<keyword evidence="1" id="KW-0479">Metal-binding</keyword>
<feature type="domain" description="RPA-interacting protein C-terminal" evidence="4">
    <location>
        <begin position="83"/>
        <end position="154"/>
    </location>
</feature>
<evidence type="ECO:0000313" key="5">
    <source>
        <dbReference type="EMBL" id="NDV38206.1"/>
    </source>
</evidence>
<dbReference type="PANTHER" id="PTHR31742:SF1">
    <property type="entry name" value="RPA-INTERACTING PROTEIN"/>
    <property type="match status" value="1"/>
</dbReference>
<keyword evidence="2" id="KW-0863">Zinc-finger</keyword>
<name>A0A6B2LMB0_9EUKA</name>
<evidence type="ECO:0000256" key="2">
    <source>
        <dbReference type="ARBA" id="ARBA00022771"/>
    </source>
</evidence>
<accession>A0A6B2LMB0</accession>
<dbReference type="AlphaFoldDB" id="A0A6B2LMB0"/>
<reference evidence="5" key="1">
    <citation type="journal article" date="2020" name="J. Eukaryot. Microbiol.">
        <title>De novo Sequencing, Assembly and Annotation of the Transcriptome for the Free-Living Testate Amoeba Arcella intermedia.</title>
        <authorList>
            <person name="Ribeiro G.M."/>
            <person name="Porfirio-Sousa A.L."/>
            <person name="Maurer-Alcala X.X."/>
            <person name="Katz L.A."/>
            <person name="Lahr D.J.G."/>
        </authorList>
    </citation>
    <scope>NUCLEOTIDE SEQUENCE</scope>
</reference>
<organism evidence="5">
    <name type="scientific">Arcella intermedia</name>
    <dbReference type="NCBI Taxonomy" id="1963864"/>
    <lineage>
        <taxon>Eukaryota</taxon>
        <taxon>Amoebozoa</taxon>
        <taxon>Tubulinea</taxon>
        <taxon>Elardia</taxon>
        <taxon>Arcellinida</taxon>
        <taxon>Sphaerothecina</taxon>
        <taxon>Arcellidae</taxon>
        <taxon>Arcella</taxon>
    </lineage>
</organism>
<dbReference type="EMBL" id="GIBP01009237">
    <property type="protein sequence ID" value="NDV38206.1"/>
    <property type="molecule type" value="Transcribed_RNA"/>
</dbReference>
<dbReference type="GO" id="GO:0006606">
    <property type="term" value="P:protein import into nucleus"/>
    <property type="evidence" value="ECO:0007669"/>
    <property type="project" value="TreeGrafter"/>
</dbReference>
<dbReference type="InterPro" id="IPR028156">
    <property type="entry name" value="RIP"/>
</dbReference>
<dbReference type="PANTHER" id="PTHR31742">
    <property type="entry name" value="RPA-INTERACTING PROTEIN RPAIN"/>
    <property type="match status" value="1"/>
</dbReference>
<protein>
    <recommendedName>
        <fullName evidence="4">RPA-interacting protein C-terminal domain-containing protein</fullName>
    </recommendedName>
</protein>
<dbReference type="Pfam" id="PF14768">
    <property type="entry name" value="RPA_interact_C"/>
    <property type="match status" value="1"/>
</dbReference>
<keyword evidence="3" id="KW-0862">Zinc</keyword>
<sequence>MVREKRRKEAKEAKEALIYGGRNEAQLKLLEVKEVMMKQEAVPSCPGEVFLEEFRRGKEDVNRQVEGVILGTGVLKNEVRVECPVCDRGEVYSNQYVLFCECGFRLNTSSSPMSLSQFQHLLQLSREEHQKHCTEKPHYRKSGDFLLLECTTCGEETII</sequence>
<dbReference type="GO" id="GO:0005634">
    <property type="term" value="C:nucleus"/>
    <property type="evidence" value="ECO:0007669"/>
    <property type="project" value="TreeGrafter"/>
</dbReference>
<dbReference type="GO" id="GO:0008270">
    <property type="term" value="F:zinc ion binding"/>
    <property type="evidence" value="ECO:0007669"/>
    <property type="project" value="UniProtKB-KW"/>
</dbReference>